<feature type="compositionally biased region" description="Basic and acidic residues" evidence="1">
    <location>
        <begin position="30"/>
        <end position="42"/>
    </location>
</feature>
<keyword evidence="3" id="KW-1185">Reference proteome</keyword>
<dbReference type="Proteomes" id="UP000095094">
    <property type="component" value="Unassembled WGS sequence"/>
</dbReference>
<evidence type="ECO:0000313" key="2">
    <source>
        <dbReference type="EMBL" id="OEG14717.1"/>
    </source>
</evidence>
<dbReference type="OrthoDB" id="2190322at2"/>
<dbReference type="RefSeq" id="WP_069663517.1">
    <property type="nucleotide sequence ID" value="NZ_JBHUJJ010000001.1"/>
</dbReference>
<proteinExistence type="predicted"/>
<gene>
    <name evidence="2" type="ORF">BCR25_19180</name>
</gene>
<dbReference type="PATRIC" id="fig|332950.4.peg.2937"/>
<accession>A0A1E5GPT8</accession>
<evidence type="ECO:0008006" key="4">
    <source>
        <dbReference type="Google" id="ProtNLM"/>
    </source>
</evidence>
<protein>
    <recommendedName>
        <fullName evidence="4">DUF5082 domain-containing protein</fullName>
    </recommendedName>
</protein>
<feature type="compositionally biased region" description="Basic and acidic residues" evidence="1">
    <location>
        <begin position="1"/>
        <end position="23"/>
    </location>
</feature>
<feature type="region of interest" description="Disordered" evidence="1">
    <location>
        <begin position="1"/>
        <end position="42"/>
    </location>
</feature>
<sequence length="145" mass="16729">MAKDDAAERKRQESNAQNRRESTRWQQIGNERKANYDKNQKKLERLKEAKTKLNKSMKSFSQFEDQVKQYPTKLSTGQFKGTLRDKFNEKANKMGTALHTEENSYQRNMAKLDAEIAKKELEQGDLLGAVESAFNTAKSFLASIF</sequence>
<dbReference type="EMBL" id="MIJY01000019">
    <property type="protein sequence ID" value="OEG14717.1"/>
    <property type="molecule type" value="Genomic_DNA"/>
</dbReference>
<evidence type="ECO:0000313" key="3">
    <source>
        <dbReference type="Proteomes" id="UP000095094"/>
    </source>
</evidence>
<reference evidence="3" key="1">
    <citation type="submission" date="2016-09" db="EMBL/GenBank/DDBJ databases">
        <authorList>
            <person name="Gulvik C.A."/>
        </authorList>
    </citation>
    <scope>NUCLEOTIDE SEQUENCE [LARGE SCALE GENOMIC DNA]</scope>
    <source>
        <strain evidence="3">LMG 8895</strain>
    </source>
</reference>
<name>A0A1E5GPT8_9ENTE</name>
<organism evidence="2 3">
    <name type="scientific">Enterococcus termitis</name>
    <dbReference type="NCBI Taxonomy" id="332950"/>
    <lineage>
        <taxon>Bacteria</taxon>
        <taxon>Bacillati</taxon>
        <taxon>Bacillota</taxon>
        <taxon>Bacilli</taxon>
        <taxon>Lactobacillales</taxon>
        <taxon>Enterococcaceae</taxon>
        <taxon>Enterococcus</taxon>
    </lineage>
</organism>
<evidence type="ECO:0000256" key="1">
    <source>
        <dbReference type="SAM" id="MobiDB-lite"/>
    </source>
</evidence>
<comment type="caution">
    <text evidence="2">The sequence shown here is derived from an EMBL/GenBank/DDBJ whole genome shotgun (WGS) entry which is preliminary data.</text>
</comment>
<dbReference type="AlphaFoldDB" id="A0A1E5GPT8"/>